<evidence type="ECO:0000256" key="5">
    <source>
        <dbReference type="RuleBase" id="RU003829"/>
    </source>
</evidence>
<dbReference type="InterPro" id="IPR059120">
    <property type="entry name" value="Cullin-like_AB"/>
</dbReference>
<dbReference type="GO" id="GO:0006511">
    <property type="term" value="P:ubiquitin-dependent protein catabolic process"/>
    <property type="evidence" value="ECO:0007669"/>
    <property type="project" value="InterPro"/>
</dbReference>
<dbReference type="SUPFAM" id="SSF74788">
    <property type="entry name" value="Cullin repeat-like"/>
    <property type="match status" value="1"/>
</dbReference>
<dbReference type="Proteomes" id="UP001430356">
    <property type="component" value="Unassembled WGS sequence"/>
</dbReference>
<reference evidence="7 8" key="1">
    <citation type="journal article" date="2021" name="MBio">
        <title>A New Model Trypanosomatid, Novymonas esmeraldas: Genomic Perception of Its 'Candidatus Pandoraea novymonadis' Endosymbiont.</title>
        <authorList>
            <person name="Zakharova A."/>
            <person name="Saura A."/>
            <person name="Butenko A."/>
            <person name="Podesvova L."/>
            <person name="Warmusova S."/>
            <person name="Kostygov A.Y."/>
            <person name="Nenarokova A."/>
            <person name="Lukes J."/>
            <person name="Opperdoes F.R."/>
            <person name="Yurchenko V."/>
        </authorList>
    </citation>
    <scope>NUCLEOTIDE SEQUENCE [LARGE SCALE GENOMIC DNA]</scope>
    <source>
        <strain evidence="7 8">E262AT.01</strain>
    </source>
</reference>
<dbReference type="FunFam" id="1.10.10.10:FF:000014">
    <property type="entry name" value="Cullin 1"/>
    <property type="match status" value="1"/>
</dbReference>
<evidence type="ECO:0000313" key="7">
    <source>
        <dbReference type="EMBL" id="KAK7198930.1"/>
    </source>
</evidence>
<keyword evidence="2" id="KW-1017">Isopeptide bond</keyword>
<dbReference type="FunFam" id="1.20.1310.10:FF:000066">
    <property type="entry name" value="Cullin-like protein-like protein"/>
    <property type="match status" value="1"/>
</dbReference>
<dbReference type="PROSITE" id="PS50069">
    <property type="entry name" value="CULLIN_2"/>
    <property type="match status" value="1"/>
</dbReference>
<name>A0AAW0EYI1_9TRYP</name>
<proteinExistence type="inferred from homology"/>
<dbReference type="SUPFAM" id="SSF46785">
    <property type="entry name" value="Winged helix' DNA-binding domain"/>
    <property type="match status" value="1"/>
</dbReference>
<comment type="similarity">
    <text evidence="1 4 5">Belongs to the cullin family.</text>
</comment>
<keyword evidence="3" id="KW-0832">Ubl conjugation</keyword>
<evidence type="ECO:0000313" key="8">
    <source>
        <dbReference type="Proteomes" id="UP001430356"/>
    </source>
</evidence>
<dbReference type="Gene3D" id="1.10.10.10">
    <property type="entry name" value="Winged helix-like DNA-binding domain superfamily/Winged helix DNA-binding domain"/>
    <property type="match status" value="1"/>
</dbReference>
<dbReference type="Gene3D" id="3.30.230.130">
    <property type="entry name" value="Cullin, Chain C, Domain 2"/>
    <property type="match status" value="1"/>
</dbReference>
<dbReference type="InterPro" id="IPR036388">
    <property type="entry name" value="WH-like_DNA-bd_sf"/>
</dbReference>
<dbReference type="InterPro" id="IPR045093">
    <property type="entry name" value="Cullin"/>
</dbReference>
<keyword evidence="8" id="KW-1185">Reference proteome</keyword>
<organism evidence="7 8">
    <name type="scientific">Novymonas esmeraldas</name>
    <dbReference type="NCBI Taxonomy" id="1808958"/>
    <lineage>
        <taxon>Eukaryota</taxon>
        <taxon>Discoba</taxon>
        <taxon>Euglenozoa</taxon>
        <taxon>Kinetoplastea</taxon>
        <taxon>Metakinetoplastina</taxon>
        <taxon>Trypanosomatida</taxon>
        <taxon>Trypanosomatidae</taxon>
        <taxon>Novymonas</taxon>
    </lineage>
</organism>
<evidence type="ECO:0000256" key="2">
    <source>
        <dbReference type="ARBA" id="ARBA00022499"/>
    </source>
</evidence>
<dbReference type="InterPro" id="IPR016158">
    <property type="entry name" value="Cullin_homology"/>
</dbReference>
<accession>A0AAW0EYI1</accession>
<dbReference type="Gene3D" id="1.20.1310.10">
    <property type="entry name" value="Cullin Repeats"/>
    <property type="match status" value="4"/>
</dbReference>
<dbReference type="EMBL" id="JAECZO010000190">
    <property type="protein sequence ID" value="KAK7198930.1"/>
    <property type="molecule type" value="Genomic_DNA"/>
</dbReference>
<evidence type="ECO:0000256" key="4">
    <source>
        <dbReference type="PROSITE-ProRule" id="PRU00330"/>
    </source>
</evidence>
<dbReference type="SUPFAM" id="SSF75632">
    <property type="entry name" value="Cullin homology domain"/>
    <property type="match status" value="1"/>
</dbReference>
<sequence>MLEQDRQAIRKMKADFEALADLANSDFNGYSTFERRMDHYNTVYTAATRNTSKAAEYPGYDAGELLYMEYNEMLTTYLWRYRNLSGDSDQELFQKILDVWDHYKILMRWNMRTFGYLSRYYIVYHSKPSLQQVGLSIFLEQVFKKNADVVSSITQKLLLRERAGRVASVNAKQIATAIGLFSSMNIEDTQSIYVTAFLEPFLAKTKKDYERFLLEWDAATDAAAFLHSVQEALTHERGMCRRYFAAQDEERIMVCVESVLVDSPITRRKLVDSPTGVLAMLRGRDEAQLQMCYSFFSTRESGVALLAGLLKKQIEAEGLELCDRFKGEEAAVDVVAFTTGMIHLQEVYPQLLSRCFQLDFTLSKAVREGLEACFNHGVVVTSSPSSSSSNGSSGGDSRSVPFCEWLSHYVNHLFQQDPGPAAAEMDRIVATLAYVTERDRFIATSREHMADRILFPMRRFSEAAERALIQRFRQRCGPTSTACLESMLHDWEASYGSRAMEVLARKNVSTSFEVDLLVAKNGIWPSRLSEEPNIVVPPFLQRALEPLREDYLAGKSRLVLTWSHECSSGELQGTFKKGTQLFFACGIQVLILLCFNAAPVCTPQQIGERCNVSFASLQRYLPPLIRSRVLTRKSGKALLQMDDELTLNDEFVCRARRMRLPPSLARVSVSDGEQTAKQVEEDRKPAVDGALVRIMKGRRTLDHAELILECQQQLSSRFSPDVKLIKQRIEELIRREYICRDPRNKGVYTYIA</sequence>
<feature type="domain" description="Cullin family profile" evidence="6">
    <location>
        <begin position="425"/>
        <end position="625"/>
    </location>
</feature>
<dbReference type="SMART" id="SM00884">
    <property type="entry name" value="Cullin_Nedd8"/>
    <property type="match status" value="1"/>
</dbReference>
<dbReference type="FunFam" id="1.20.1310.10:FF:000065">
    <property type="entry name" value="Cullin-like protein-like protein"/>
    <property type="match status" value="1"/>
</dbReference>
<dbReference type="AlphaFoldDB" id="A0AAW0EYI1"/>
<dbReference type="InterPro" id="IPR036390">
    <property type="entry name" value="WH_DNA-bd_sf"/>
</dbReference>
<dbReference type="PANTHER" id="PTHR11932">
    <property type="entry name" value="CULLIN"/>
    <property type="match status" value="1"/>
</dbReference>
<dbReference type="SMART" id="SM00182">
    <property type="entry name" value="CULLIN"/>
    <property type="match status" value="1"/>
</dbReference>
<dbReference type="InterPro" id="IPR036317">
    <property type="entry name" value="Cullin_homology_sf"/>
</dbReference>
<dbReference type="InterPro" id="IPR001373">
    <property type="entry name" value="Cullin_N"/>
</dbReference>
<dbReference type="Pfam" id="PF10557">
    <property type="entry name" value="Cullin_Nedd8"/>
    <property type="match status" value="1"/>
</dbReference>
<dbReference type="InterPro" id="IPR019559">
    <property type="entry name" value="Cullin_neddylation_domain"/>
</dbReference>
<protein>
    <submittedName>
        <fullName evidence="7">Cullin-like protein-like protein</fullName>
    </submittedName>
</protein>
<evidence type="ECO:0000256" key="1">
    <source>
        <dbReference type="ARBA" id="ARBA00006019"/>
    </source>
</evidence>
<dbReference type="GO" id="GO:0031625">
    <property type="term" value="F:ubiquitin protein ligase binding"/>
    <property type="evidence" value="ECO:0007669"/>
    <property type="project" value="InterPro"/>
</dbReference>
<evidence type="ECO:0000259" key="6">
    <source>
        <dbReference type="PROSITE" id="PS50069"/>
    </source>
</evidence>
<dbReference type="InterPro" id="IPR016159">
    <property type="entry name" value="Cullin_repeat-like_dom_sf"/>
</dbReference>
<gene>
    <name evidence="7" type="ORF">NESM_000859900</name>
</gene>
<dbReference type="Pfam" id="PF00888">
    <property type="entry name" value="Cullin"/>
    <property type="match status" value="1"/>
</dbReference>
<comment type="caution">
    <text evidence="7">The sequence shown here is derived from an EMBL/GenBank/DDBJ whole genome shotgun (WGS) entry which is preliminary data.</text>
</comment>
<evidence type="ECO:0000256" key="3">
    <source>
        <dbReference type="ARBA" id="ARBA00022843"/>
    </source>
</evidence>
<dbReference type="Pfam" id="PF26557">
    <property type="entry name" value="Cullin_AB"/>
    <property type="match status" value="1"/>
</dbReference>